<dbReference type="PROSITE" id="PS51257">
    <property type="entry name" value="PROKAR_LIPOPROTEIN"/>
    <property type="match status" value="1"/>
</dbReference>
<evidence type="ECO:0000313" key="3">
    <source>
        <dbReference type="EMBL" id="OAN00654.1"/>
    </source>
</evidence>
<dbReference type="RefSeq" id="WP_069666562.1">
    <property type="nucleotide sequence ID" value="NZ_JAPFIM010000026.1"/>
</dbReference>
<dbReference type="EMBL" id="JAPFIT010000018">
    <property type="protein sequence ID" value="MDC5741636.1"/>
    <property type="molecule type" value="Genomic_DNA"/>
</dbReference>
<dbReference type="InterPro" id="IPR005135">
    <property type="entry name" value="Endo/exonuclease/phosphatase"/>
</dbReference>
<dbReference type="Pfam" id="PF03372">
    <property type="entry name" value="Exo_endo_phos"/>
    <property type="match status" value="1"/>
</dbReference>
<dbReference type="AlphaFoldDB" id="A0A178JER2"/>
<sequence>MRKILVLLTVIASLFGCKKDPQPNPPLNQTTVKVLTANLWHDLEKGYDVGLAEMKHAQADIILTQESDGVNARLAEDLEMYYWQGREGDASVGIFSRFPIVEVLNGMDEDLDTDRGAQIGAVIDINGHEVVVWNNHLDWKQYTAVEPRGLDGNSSAPHDLCLPNKLTQQELDAYNAHSRRPAQARHQSKVLEQYIANGTPVFVAGDFNEPSGVDWQHNNILFDRTASDYDFSTHRITREAGLLDSFRTLYPDTLSYPGITWPVRNAESWTKSSAVTNGCGRAVDDRDRIDFIYYSDNATGLELDKVAFIGPRYSHFFQPVDGSSPEVYQTLEPHEGRMVNAQGEPEYSENVADFPSDHLWYSATFKLETPYTHSTRKSLDLNPRFENAQLAASGNDLVVGFNIANWVGYESSRKYYLYVTEHTAGPRDHSGGYKAITAKPNEQHPLAITVSNDYLKKVKGSDSKLQLRIYSNIAGSPKIFASKTFSLEEIERIVTIN</sequence>
<dbReference type="Gene3D" id="3.60.10.10">
    <property type="entry name" value="Endonuclease/exonuclease/phosphatase"/>
    <property type="match status" value="1"/>
</dbReference>
<keyword evidence="2" id="KW-0540">Nuclease</keyword>
<reference evidence="2" key="2">
    <citation type="submission" date="2022-11" db="EMBL/GenBank/DDBJ databases">
        <title>Role of the vibriolysin VemA secreted by the emergent pathogen Vibrio europaeus in the colonization of Manila clam mucus.</title>
        <authorList>
            <person name="Martinez C."/>
            <person name="Rodriguez S."/>
            <person name="Vences A."/>
            <person name="Barja J.L."/>
            <person name="Toranzo A.E."/>
            <person name="Dubert J."/>
        </authorList>
    </citation>
    <scope>NUCLEOTIDE SEQUENCE</scope>
    <source>
        <strain evidence="2">3454</strain>
    </source>
</reference>
<accession>A0A178JER2</accession>
<evidence type="ECO:0000313" key="5">
    <source>
        <dbReference type="Proteomes" id="UP001150001"/>
    </source>
</evidence>
<keyword evidence="2" id="KW-0378">Hydrolase</keyword>
<dbReference type="Proteomes" id="UP001150001">
    <property type="component" value="Unassembled WGS sequence"/>
</dbReference>
<gene>
    <name evidence="3" type="ORF">AZ468_05890</name>
    <name evidence="2" type="ORF">OPW20_16305</name>
</gene>
<dbReference type="EMBL" id="LUAX01000001">
    <property type="protein sequence ID" value="OAN00654.1"/>
    <property type="molecule type" value="Genomic_DNA"/>
</dbReference>
<evidence type="ECO:0000313" key="4">
    <source>
        <dbReference type="Proteomes" id="UP000094761"/>
    </source>
</evidence>
<evidence type="ECO:0000259" key="1">
    <source>
        <dbReference type="Pfam" id="PF03372"/>
    </source>
</evidence>
<reference evidence="3 4" key="1">
    <citation type="submission" date="2016-03" db="EMBL/GenBank/DDBJ databases">
        <title>Draft genome sequence of the Vibrio tubiashii subs. europaeus.</title>
        <authorList>
            <person name="Spinard E."/>
            <person name="Dubert J."/>
            <person name="Nelson D.R."/>
            <person name="Barja J.L."/>
        </authorList>
    </citation>
    <scope>NUCLEOTIDE SEQUENCE [LARGE SCALE GENOMIC DNA]</scope>
    <source>
        <strain evidence="4">PP-638</strain>
        <strain evidence="3">PP2-638</strain>
    </source>
</reference>
<dbReference type="OrthoDB" id="3414047at2"/>
<dbReference type="GO" id="GO:0004519">
    <property type="term" value="F:endonuclease activity"/>
    <property type="evidence" value="ECO:0007669"/>
    <property type="project" value="UniProtKB-KW"/>
</dbReference>
<dbReference type="SUPFAM" id="SSF56219">
    <property type="entry name" value="DNase I-like"/>
    <property type="match status" value="1"/>
</dbReference>
<organism evidence="3 4">
    <name type="scientific">Vibrio europaeus</name>
    <dbReference type="NCBI Taxonomy" id="300876"/>
    <lineage>
        <taxon>Bacteria</taxon>
        <taxon>Pseudomonadati</taxon>
        <taxon>Pseudomonadota</taxon>
        <taxon>Gammaproteobacteria</taxon>
        <taxon>Vibrionales</taxon>
        <taxon>Vibrionaceae</taxon>
        <taxon>Vibrio</taxon>
        <taxon>Vibrio oreintalis group</taxon>
    </lineage>
</organism>
<name>A0A178JER2_9VIBR</name>
<dbReference type="PANTHER" id="PTHR41349:SF1">
    <property type="entry name" value="PROTEIN CBG08683"/>
    <property type="match status" value="1"/>
</dbReference>
<protein>
    <submittedName>
        <fullName evidence="2">Endonuclease/exonuclease/phosphatase family protein</fullName>
    </submittedName>
</protein>
<keyword evidence="5" id="KW-1185">Reference proteome</keyword>
<evidence type="ECO:0000313" key="2">
    <source>
        <dbReference type="EMBL" id="MDC5741636.1"/>
    </source>
</evidence>
<dbReference type="GeneID" id="78075210"/>
<dbReference type="Proteomes" id="UP000094761">
    <property type="component" value="Unassembled WGS sequence"/>
</dbReference>
<comment type="caution">
    <text evidence="3">The sequence shown here is derived from an EMBL/GenBank/DDBJ whole genome shotgun (WGS) entry which is preliminary data.</text>
</comment>
<keyword evidence="2" id="KW-0255">Endonuclease</keyword>
<feature type="domain" description="Endonuclease/exonuclease/phosphatase" evidence="1">
    <location>
        <begin position="51"/>
        <end position="299"/>
    </location>
</feature>
<dbReference type="PANTHER" id="PTHR41349">
    <property type="match status" value="1"/>
</dbReference>
<dbReference type="InterPro" id="IPR036691">
    <property type="entry name" value="Endo/exonu/phosph_ase_sf"/>
</dbReference>
<proteinExistence type="predicted"/>